<name>A0A8X6QZ36_NEPPI</name>
<gene>
    <name evidence="1" type="ORF">NPIL_561441</name>
</gene>
<organism evidence="1 2">
    <name type="scientific">Nephila pilipes</name>
    <name type="common">Giant wood spider</name>
    <name type="synonym">Nephila maculata</name>
    <dbReference type="NCBI Taxonomy" id="299642"/>
    <lineage>
        <taxon>Eukaryota</taxon>
        <taxon>Metazoa</taxon>
        <taxon>Ecdysozoa</taxon>
        <taxon>Arthropoda</taxon>
        <taxon>Chelicerata</taxon>
        <taxon>Arachnida</taxon>
        <taxon>Araneae</taxon>
        <taxon>Araneomorphae</taxon>
        <taxon>Entelegynae</taxon>
        <taxon>Araneoidea</taxon>
        <taxon>Nephilidae</taxon>
        <taxon>Nephila</taxon>
    </lineage>
</organism>
<evidence type="ECO:0000313" key="2">
    <source>
        <dbReference type="Proteomes" id="UP000887013"/>
    </source>
</evidence>
<keyword evidence="2" id="KW-1185">Reference proteome</keyword>
<comment type="caution">
    <text evidence="1">The sequence shown here is derived from an EMBL/GenBank/DDBJ whole genome shotgun (WGS) entry which is preliminary data.</text>
</comment>
<dbReference type="AlphaFoldDB" id="A0A8X6QZ36"/>
<dbReference type="EMBL" id="BMAW01131409">
    <property type="protein sequence ID" value="GFU39343.1"/>
    <property type="molecule type" value="Genomic_DNA"/>
</dbReference>
<reference evidence="1" key="1">
    <citation type="submission" date="2020-08" db="EMBL/GenBank/DDBJ databases">
        <title>Multicomponent nature underlies the extraordinary mechanical properties of spider dragline silk.</title>
        <authorList>
            <person name="Kono N."/>
            <person name="Nakamura H."/>
            <person name="Mori M."/>
            <person name="Yoshida Y."/>
            <person name="Ohtoshi R."/>
            <person name="Malay A.D."/>
            <person name="Moran D.A.P."/>
            <person name="Tomita M."/>
            <person name="Numata K."/>
            <person name="Arakawa K."/>
        </authorList>
    </citation>
    <scope>NUCLEOTIDE SEQUENCE</scope>
</reference>
<accession>A0A8X6QZ36</accession>
<sequence>MAKTKLSNQNWPIRCTKSCEIILRHQLKRDLAWCGMDFHQLAREFLSKNEHWVDYNKQFLLDKENFKNFTGKVEDMYLTSPKFTISLRDIFSHPSNNSELSKSRQRDGLKFLRDLNDTDFHPQRPELVKEFVPVIFKGQNKFIIPYSFLNRNIFEFVKHVILGYNRVISEIIIEGF</sequence>
<protein>
    <submittedName>
        <fullName evidence="1">Uncharacterized protein</fullName>
    </submittedName>
</protein>
<proteinExistence type="predicted"/>
<dbReference type="Proteomes" id="UP000887013">
    <property type="component" value="Unassembled WGS sequence"/>
</dbReference>
<evidence type="ECO:0000313" key="1">
    <source>
        <dbReference type="EMBL" id="GFU39343.1"/>
    </source>
</evidence>